<evidence type="ECO:0000313" key="2">
    <source>
        <dbReference type="Proteomes" id="UP000183832"/>
    </source>
</evidence>
<keyword evidence="2" id="KW-1185">Reference proteome</keyword>
<dbReference type="Proteomes" id="UP000183832">
    <property type="component" value="Unassembled WGS sequence"/>
</dbReference>
<name>A0A1J1II66_9DIPT</name>
<evidence type="ECO:0000313" key="1">
    <source>
        <dbReference type="EMBL" id="CRK98742.1"/>
    </source>
</evidence>
<reference evidence="1 2" key="1">
    <citation type="submission" date="2015-04" db="EMBL/GenBank/DDBJ databases">
        <authorList>
            <person name="Syromyatnikov M.Y."/>
            <person name="Popov V.N."/>
        </authorList>
    </citation>
    <scope>NUCLEOTIDE SEQUENCE [LARGE SCALE GENOMIC DNA]</scope>
</reference>
<dbReference type="EMBL" id="CVRI01000048">
    <property type="protein sequence ID" value="CRK98742.1"/>
    <property type="molecule type" value="Genomic_DNA"/>
</dbReference>
<accession>A0A1J1II66</accession>
<gene>
    <name evidence="1" type="ORF">CLUMA_CG012335</name>
</gene>
<protein>
    <submittedName>
        <fullName evidence="1">CLUMA_CG012335, isoform A</fullName>
    </submittedName>
</protein>
<proteinExistence type="predicted"/>
<organism evidence="1 2">
    <name type="scientific">Clunio marinus</name>
    <dbReference type="NCBI Taxonomy" id="568069"/>
    <lineage>
        <taxon>Eukaryota</taxon>
        <taxon>Metazoa</taxon>
        <taxon>Ecdysozoa</taxon>
        <taxon>Arthropoda</taxon>
        <taxon>Hexapoda</taxon>
        <taxon>Insecta</taxon>
        <taxon>Pterygota</taxon>
        <taxon>Neoptera</taxon>
        <taxon>Endopterygota</taxon>
        <taxon>Diptera</taxon>
        <taxon>Nematocera</taxon>
        <taxon>Chironomoidea</taxon>
        <taxon>Chironomidae</taxon>
        <taxon>Clunio</taxon>
    </lineage>
</organism>
<dbReference type="AlphaFoldDB" id="A0A1J1II66"/>
<sequence length="61" mass="7179">MNATCKALEQYIKKEKKHEISIGMTVYNISFYIPNTPPQLLEISQYQVQEEMLKSRDEVTK</sequence>